<keyword evidence="2" id="KW-0597">Phosphoprotein</keyword>
<dbReference type="GO" id="GO:0031177">
    <property type="term" value="F:phosphopantetheine binding"/>
    <property type="evidence" value="ECO:0007669"/>
    <property type="project" value="InterPro"/>
</dbReference>
<dbReference type="FunFam" id="1.10.1200.10:FF:000007">
    <property type="entry name" value="Probable polyketide synthase pks17"/>
    <property type="match status" value="1"/>
</dbReference>
<dbReference type="SUPFAM" id="SSF51735">
    <property type="entry name" value="NAD(P)-binding Rossmann-fold domains"/>
    <property type="match status" value="1"/>
</dbReference>
<dbReference type="SMART" id="SM00823">
    <property type="entry name" value="PKS_PP"/>
    <property type="match status" value="1"/>
</dbReference>
<gene>
    <name evidence="6" type="ORF">VM95_37460</name>
</gene>
<dbReference type="GO" id="GO:0017000">
    <property type="term" value="P:antibiotic biosynthetic process"/>
    <property type="evidence" value="ECO:0007669"/>
    <property type="project" value="UniProtKB-ARBA"/>
</dbReference>
<keyword evidence="7" id="KW-1185">Reference proteome</keyword>
<name>A0A0F2T5U3_STRR3</name>
<feature type="domain" description="Carrier" evidence="5">
    <location>
        <begin position="247"/>
        <end position="322"/>
    </location>
</feature>
<protein>
    <recommendedName>
        <fullName evidence="5">Carrier domain-containing protein</fullName>
    </recommendedName>
</protein>
<feature type="non-terminal residue" evidence="6">
    <location>
        <position position="1"/>
    </location>
</feature>
<dbReference type="InterPro" id="IPR009081">
    <property type="entry name" value="PP-bd_ACP"/>
</dbReference>
<dbReference type="InterPro" id="IPR020806">
    <property type="entry name" value="PKS_PP-bd"/>
</dbReference>
<dbReference type="PROSITE" id="PS00012">
    <property type="entry name" value="PHOSPHOPANTETHEINE"/>
    <property type="match status" value="1"/>
</dbReference>
<keyword evidence="3" id="KW-0808">Transferase</keyword>
<dbReference type="InterPro" id="IPR006162">
    <property type="entry name" value="Ppantetheine_attach_site"/>
</dbReference>
<dbReference type="GO" id="GO:0006633">
    <property type="term" value="P:fatty acid biosynthetic process"/>
    <property type="evidence" value="ECO:0007669"/>
    <property type="project" value="TreeGrafter"/>
</dbReference>
<reference evidence="6 7" key="1">
    <citation type="submission" date="2015-02" db="EMBL/GenBank/DDBJ databases">
        <authorList>
            <person name="Ju K.-S."/>
            <person name="Doroghazi J.R."/>
            <person name="Metcalf W."/>
        </authorList>
    </citation>
    <scope>NUCLEOTIDE SEQUENCE [LARGE SCALE GENOMIC DNA]</scope>
    <source>
        <strain evidence="6 7">ATCC 31215</strain>
    </source>
</reference>
<dbReference type="Pfam" id="PF08659">
    <property type="entry name" value="KR"/>
    <property type="match status" value="1"/>
</dbReference>
<evidence type="ECO:0000256" key="1">
    <source>
        <dbReference type="ARBA" id="ARBA00022450"/>
    </source>
</evidence>
<comment type="caution">
    <text evidence="6">The sequence shown here is derived from an EMBL/GenBank/DDBJ whole genome shotgun (WGS) entry which is preliminary data.</text>
</comment>
<dbReference type="SMART" id="SM01294">
    <property type="entry name" value="PKS_PP_betabranch"/>
    <property type="match status" value="1"/>
</dbReference>
<dbReference type="Gene3D" id="3.40.50.720">
    <property type="entry name" value="NAD(P)-binding Rossmann-like Domain"/>
    <property type="match status" value="1"/>
</dbReference>
<dbReference type="InterPro" id="IPR036291">
    <property type="entry name" value="NAD(P)-bd_dom_sf"/>
</dbReference>
<dbReference type="AlphaFoldDB" id="A0A0F2T5U3"/>
<dbReference type="InterPro" id="IPR050091">
    <property type="entry name" value="PKS_NRPS_Biosynth_Enz"/>
</dbReference>
<dbReference type="Pfam" id="PF00550">
    <property type="entry name" value="PP-binding"/>
    <property type="match status" value="1"/>
</dbReference>
<accession>A0A0F2T5U3</accession>
<proteinExistence type="predicted"/>
<dbReference type="SUPFAM" id="SSF47336">
    <property type="entry name" value="ACP-like"/>
    <property type="match status" value="1"/>
</dbReference>
<sequence>LVSRRGPAAEGVAELVAELAELGAEARVAACDVADRDDLAKLLVDLDHPLTAVVHAAGVMDDSLVESLTAEQVEHVMRPKVDAAWHLHELTAGTELSAFVLFSSMAAMIGNPGQANYAAANATLDALAHQRRAAGLPATSLAWGLWADATGMTGHLGEAELARLEQMGSVALPTELGLELFDQAGEFDAALLVPVQLDTAALRVQARAERLPALLRGLVRMPARRPEPVGASLAQRLAGVAEVGRERVVLELVQAQVAAVLGHASAAAIEPERPFQELGFDSLGAVALRNRLNQAAGVRLPATLIFDHPTPLAVAQLLLSEIGVGAEEPLIDQELKKLEGLLAAADPGEQQRVAGQLRALLATLTDNGGGQSQNELIEAATTADEVFRLLDAEFGEI</sequence>
<dbReference type="RefSeq" id="WP_045705852.1">
    <property type="nucleotide sequence ID" value="NZ_JZKH01000229.1"/>
</dbReference>
<dbReference type="Proteomes" id="UP000033699">
    <property type="component" value="Unassembled WGS sequence"/>
</dbReference>
<dbReference type="PROSITE" id="PS50075">
    <property type="entry name" value="CARRIER"/>
    <property type="match status" value="1"/>
</dbReference>
<dbReference type="SMART" id="SM00822">
    <property type="entry name" value="PKS_KR"/>
    <property type="match status" value="1"/>
</dbReference>
<dbReference type="InterPro" id="IPR013968">
    <property type="entry name" value="PKS_KR"/>
</dbReference>
<dbReference type="PANTHER" id="PTHR43775">
    <property type="entry name" value="FATTY ACID SYNTHASE"/>
    <property type="match status" value="1"/>
</dbReference>
<dbReference type="InterPro" id="IPR057326">
    <property type="entry name" value="KR_dom"/>
</dbReference>
<dbReference type="PATRIC" id="fig|359131.3.peg.3068"/>
<evidence type="ECO:0000313" key="6">
    <source>
        <dbReference type="EMBL" id="KJS57801.1"/>
    </source>
</evidence>
<dbReference type="InterPro" id="IPR036736">
    <property type="entry name" value="ACP-like_sf"/>
</dbReference>
<organism evidence="6 7">
    <name type="scientific">Streptomyces rubellomurinus (strain ATCC 31215)</name>
    <dbReference type="NCBI Taxonomy" id="359131"/>
    <lineage>
        <taxon>Bacteria</taxon>
        <taxon>Bacillati</taxon>
        <taxon>Actinomycetota</taxon>
        <taxon>Actinomycetes</taxon>
        <taxon>Kitasatosporales</taxon>
        <taxon>Streptomycetaceae</taxon>
        <taxon>Streptomyces</taxon>
    </lineage>
</organism>
<evidence type="ECO:0000256" key="3">
    <source>
        <dbReference type="ARBA" id="ARBA00022679"/>
    </source>
</evidence>
<dbReference type="Gene3D" id="1.10.1200.10">
    <property type="entry name" value="ACP-like"/>
    <property type="match status" value="1"/>
</dbReference>
<evidence type="ECO:0000313" key="7">
    <source>
        <dbReference type="Proteomes" id="UP000033699"/>
    </source>
</evidence>
<dbReference type="CDD" id="cd08956">
    <property type="entry name" value="KR_3_FAS_SDR_x"/>
    <property type="match status" value="1"/>
</dbReference>
<evidence type="ECO:0000259" key="5">
    <source>
        <dbReference type="PROSITE" id="PS50075"/>
    </source>
</evidence>
<dbReference type="OrthoDB" id="9778690at2"/>
<dbReference type="EMBL" id="JZKH01000229">
    <property type="protein sequence ID" value="KJS57801.1"/>
    <property type="molecule type" value="Genomic_DNA"/>
</dbReference>
<keyword evidence="4" id="KW-0511">Multifunctional enzyme</keyword>
<dbReference type="PANTHER" id="PTHR43775:SF51">
    <property type="entry name" value="INACTIVE PHENOLPHTHIOCEROL SYNTHESIS POLYKETIDE SYNTHASE TYPE I PKS1-RELATED"/>
    <property type="match status" value="1"/>
</dbReference>
<dbReference type="GO" id="GO:0004312">
    <property type="term" value="F:fatty acid synthase activity"/>
    <property type="evidence" value="ECO:0007669"/>
    <property type="project" value="TreeGrafter"/>
</dbReference>
<evidence type="ECO:0000256" key="4">
    <source>
        <dbReference type="ARBA" id="ARBA00023268"/>
    </source>
</evidence>
<evidence type="ECO:0000256" key="2">
    <source>
        <dbReference type="ARBA" id="ARBA00022553"/>
    </source>
</evidence>
<keyword evidence="1" id="KW-0596">Phosphopantetheine</keyword>